<keyword evidence="4" id="KW-1185">Reference proteome</keyword>
<keyword evidence="2" id="KW-1133">Transmembrane helix</keyword>
<reference evidence="3" key="1">
    <citation type="submission" date="2023-02" db="EMBL/GenBank/DDBJ databases">
        <title>Nocardiopsis ansamitocini NBRC 112285.</title>
        <authorList>
            <person name="Ichikawa N."/>
            <person name="Sato H."/>
            <person name="Tonouchi N."/>
        </authorList>
    </citation>
    <scope>NUCLEOTIDE SEQUENCE</scope>
    <source>
        <strain evidence="3">NBRC 112285</strain>
    </source>
</reference>
<comment type="caution">
    <text evidence="3">The sequence shown here is derived from an EMBL/GenBank/DDBJ whole genome shotgun (WGS) entry which is preliminary data.</text>
</comment>
<feature type="region of interest" description="Disordered" evidence="1">
    <location>
        <begin position="79"/>
        <end position="119"/>
    </location>
</feature>
<protein>
    <submittedName>
        <fullName evidence="3">Uncharacterized protein</fullName>
    </submittedName>
</protein>
<proteinExistence type="predicted"/>
<keyword evidence="2" id="KW-0812">Transmembrane</keyword>
<dbReference type="EMBL" id="BSQG01000004">
    <property type="protein sequence ID" value="GLU48258.1"/>
    <property type="molecule type" value="Genomic_DNA"/>
</dbReference>
<evidence type="ECO:0000256" key="2">
    <source>
        <dbReference type="SAM" id="Phobius"/>
    </source>
</evidence>
<dbReference type="Proteomes" id="UP001165092">
    <property type="component" value="Unassembled WGS sequence"/>
</dbReference>
<name>A0A9W6UJ90_9ACTN</name>
<evidence type="ECO:0000256" key="1">
    <source>
        <dbReference type="SAM" id="MobiDB-lite"/>
    </source>
</evidence>
<organism evidence="3 4">
    <name type="scientific">Nocardiopsis ansamitocini</name>
    <dbReference type="NCBI Taxonomy" id="1670832"/>
    <lineage>
        <taxon>Bacteria</taxon>
        <taxon>Bacillati</taxon>
        <taxon>Actinomycetota</taxon>
        <taxon>Actinomycetes</taxon>
        <taxon>Streptosporangiales</taxon>
        <taxon>Nocardiopsidaceae</taxon>
        <taxon>Nocardiopsis</taxon>
    </lineage>
</organism>
<evidence type="ECO:0000313" key="4">
    <source>
        <dbReference type="Proteomes" id="UP001165092"/>
    </source>
</evidence>
<sequence>MDPDDTLQRSRTNTVRPRAPRPVPPGVEYHRVLAGDKCRIGRGTLAIALVVGGMFVFAYRLAEAAALALVTWRTGGKEGPTFRFSGTTHRLRAKGPGPTSLLSGPTPYRTHLPPDRPFG</sequence>
<feature type="region of interest" description="Disordered" evidence="1">
    <location>
        <begin position="1"/>
        <end position="27"/>
    </location>
</feature>
<gene>
    <name evidence="3" type="ORF">Nans01_26090</name>
</gene>
<keyword evidence="2" id="KW-0472">Membrane</keyword>
<accession>A0A9W6UJ90</accession>
<evidence type="ECO:0000313" key="3">
    <source>
        <dbReference type="EMBL" id="GLU48258.1"/>
    </source>
</evidence>
<feature type="transmembrane region" description="Helical" evidence="2">
    <location>
        <begin position="43"/>
        <end position="62"/>
    </location>
</feature>
<dbReference type="AlphaFoldDB" id="A0A9W6UJ90"/>